<sequence length="138" mass="16335">MAIEEYSAFLHYDFRDPLRIYWKQNVDFRGPLANLMGLHVNMVKSRLKDKNGLYISRFDIWMLWEGPTGGRFSSRPGILEKIRRDKHQVGLKLELAIKNLFQPFPLENVYPVDTNRLGKSRVVYKMPDRLRRSIINLV</sequence>
<organism evidence="1 2">
    <name type="scientific">Gossypium arboreum</name>
    <name type="common">Tree cotton</name>
    <name type="synonym">Gossypium nanking</name>
    <dbReference type="NCBI Taxonomy" id="29729"/>
    <lineage>
        <taxon>Eukaryota</taxon>
        <taxon>Viridiplantae</taxon>
        <taxon>Streptophyta</taxon>
        <taxon>Embryophyta</taxon>
        <taxon>Tracheophyta</taxon>
        <taxon>Spermatophyta</taxon>
        <taxon>Magnoliopsida</taxon>
        <taxon>eudicotyledons</taxon>
        <taxon>Gunneridae</taxon>
        <taxon>Pentapetalae</taxon>
        <taxon>rosids</taxon>
        <taxon>malvids</taxon>
        <taxon>Malvales</taxon>
        <taxon>Malvaceae</taxon>
        <taxon>Malvoideae</taxon>
        <taxon>Gossypium</taxon>
    </lineage>
</organism>
<protein>
    <submittedName>
        <fullName evidence="1">Uncharacterized protein</fullName>
    </submittedName>
</protein>
<gene>
    <name evidence="1" type="ORF">PVK06_027179</name>
</gene>
<evidence type="ECO:0000313" key="2">
    <source>
        <dbReference type="Proteomes" id="UP001358586"/>
    </source>
</evidence>
<dbReference type="Proteomes" id="UP001358586">
    <property type="component" value="Chromosome 8"/>
</dbReference>
<keyword evidence="2" id="KW-1185">Reference proteome</keyword>
<reference evidence="1 2" key="1">
    <citation type="submission" date="2023-03" db="EMBL/GenBank/DDBJ databases">
        <title>WGS of Gossypium arboreum.</title>
        <authorList>
            <person name="Yu D."/>
        </authorList>
    </citation>
    <scope>NUCLEOTIDE SEQUENCE [LARGE SCALE GENOMIC DNA]</scope>
    <source>
        <tissue evidence="1">Leaf</tissue>
    </source>
</reference>
<name>A0ABR0NZL2_GOSAR</name>
<comment type="caution">
    <text evidence="1">The sequence shown here is derived from an EMBL/GenBank/DDBJ whole genome shotgun (WGS) entry which is preliminary data.</text>
</comment>
<evidence type="ECO:0000313" key="1">
    <source>
        <dbReference type="EMBL" id="KAK5811806.1"/>
    </source>
</evidence>
<dbReference type="EMBL" id="JARKNE010000008">
    <property type="protein sequence ID" value="KAK5811806.1"/>
    <property type="molecule type" value="Genomic_DNA"/>
</dbReference>
<proteinExistence type="predicted"/>
<accession>A0ABR0NZL2</accession>